<sequence>MSKPDNLADRIKLLLSSGNDADVHFLVEEGDEKEELSAHKLILKSASDVFEAMFRFDTENAKNGAVDGKAASSSDVIGTVVVTDVQIGAFKAMLNFIYSDDLSALSGDNVMAVLYTAKKYHITGLAKACLAFPVPKLCNVFLAFDQARLLEEKVFAEHCLDFIDENADKLIKSDAFLQIDQKLMCEILSRDQLKISGEVEIWNAALRWAKEQCRQNDKECTAPNVREVLGPALFKIRFPLIPQDEFSKLIVPLRVLKHEEIVSVLLYHSHPDSGVPDIFPLQFSTKKRIYMRKGRISMKIENFSKFANKNERRHSDAVYVKGLKWKILAHSNVRDGTEERCLGFFVNCSTESTEIKNWSCSCRMMLRIVSQKKGANDYTLVFKHEFNYKAPGSRGYPHFINFEELMDTDNGWYDKEGDSVTLAVDVFAEEPYGGDS</sequence>
<dbReference type="InterPro" id="IPR008974">
    <property type="entry name" value="TRAF-like"/>
</dbReference>
<name>A0ABD2JAB8_9BILA</name>
<dbReference type="AlphaFoldDB" id="A0ABD2JAB8"/>
<reference evidence="3 4" key="1">
    <citation type="submission" date="2024-10" db="EMBL/GenBank/DDBJ databases">
        <authorList>
            <person name="Kim D."/>
        </authorList>
    </citation>
    <scope>NUCLEOTIDE SEQUENCE [LARGE SCALE GENOMIC DNA]</scope>
    <source>
        <strain evidence="3">BH-2024</strain>
    </source>
</reference>
<evidence type="ECO:0008006" key="5">
    <source>
        <dbReference type="Google" id="ProtNLM"/>
    </source>
</evidence>
<feature type="domain" description="MATH" evidence="2">
    <location>
        <begin position="293"/>
        <end position="426"/>
    </location>
</feature>
<evidence type="ECO:0000259" key="1">
    <source>
        <dbReference type="PROSITE" id="PS50097"/>
    </source>
</evidence>
<evidence type="ECO:0000313" key="4">
    <source>
        <dbReference type="Proteomes" id="UP001620626"/>
    </source>
</evidence>
<dbReference type="InterPro" id="IPR011705">
    <property type="entry name" value="BACK"/>
</dbReference>
<protein>
    <recommendedName>
        <fullName evidence="5">BTB domain-containing protein</fullName>
    </recommendedName>
</protein>
<dbReference type="SUPFAM" id="SSF54695">
    <property type="entry name" value="POZ domain"/>
    <property type="match status" value="1"/>
</dbReference>
<dbReference type="Pfam" id="PF07707">
    <property type="entry name" value="BACK"/>
    <property type="match status" value="1"/>
</dbReference>
<dbReference type="PROSITE" id="PS50144">
    <property type="entry name" value="MATH"/>
    <property type="match status" value="1"/>
</dbReference>
<dbReference type="PANTHER" id="PTHR45774:SF3">
    <property type="entry name" value="BTB (POZ) DOMAIN-CONTAINING 2B-RELATED"/>
    <property type="match status" value="1"/>
</dbReference>
<evidence type="ECO:0000313" key="3">
    <source>
        <dbReference type="EMBL" id="KAL3087573.1"/>
    </source>
</evidence>
<dbReference type="SMART" id="SM00875">
    <property type="entry name" value="BACK"/>
    <property type="match status" value="1"/>
</dbReference>
<evidence type="ECO:0000259" key="2">
    <source>
        <dbReference type="PROSITE" id="PS50144"/>
    </source>
</evidence>
<dbReference type="InterPro" id="IPR011333">
    <property type="entry name" value="SKP1/BTB/POZ_sf"/>
</dbReference>
<dbReference type="InterPro" id="IPR000210">
    <property type="entry name" value="BTB/POZ_dom"/>
</dbReference>
<dbReference type="Gene3D" id="3.30.710.10">
    <property type="entry name" value="Potassium Channel Kv1.1, Chain A"/>
    <property type="match status" value="1"/>
</dbReference>
<dbReference type="Pfam" id="PF00651">
    <property type="entry name" value="BTB"/>
    <property type="match status" value="1"/>
</dbReference>
<dbReference type="SMART" id="SM00225">
    <property type="entry name" value="BTB"/>
    <property type="match status" value="1"/>
</dbReference>
<comment type="caution">
    <text evidence="3">The sequence shown here is derived from an EMBL/GenBank/DDBJ whole genome shotgun (WGS) entry which is preliminary data.</text>
</comment>
<dbReference type="PANTHER" id="PTHR45774">
    <property type="entry name" value="BTB/POZ DOMAIN-CONTAINING"/>
    <property type="match status" value="1"/>
</dbReference>
<dbReference type="Gene3D" id="2.60.210.10">
    <property type="entry name" value="Apoptosis, Tumor Necrosis Factor Receptor Associated Protein 2, Chain A"/>
    <property type="match status" value="1"/>
</dbReference>
<gene>
    <name evidence="3" type="ORF">niasHT_024966</name>
</gene>
<keyword evidence="4" id="KW-1185">Reference proteome</keyword>
<dbReference type="Proteomes" id="UP001620626">
    <property type="component" value="Unassembled WGS sequence"/>
</dbReference>
<proteinExistence type="predicted"/>
<dbReference type="PROSITE" id="PS50097">
    <property type="entry name" value="BTB"/>
    <property type="match status" value="1"/>
</dbReference>
<dbReference type="SUPFAM" id="SSF49599">
    <property type="entry name" value="TRAF domain-like"/>
    <property type="match status" value="1"/>
</dbReference>
<organism evidence="3 4">
    <name type="scientific">Heterodera trifolii</name>
    <dbReference type="NCBI Taxonomy" id="157864"/>
    <lineage>
        <taxon>Eukaryota</taxon>
        <taxon>Metazoa</taxon>
        <taxon>Ecdysozoa</taxon>
        <taxon>Nematoda</taxon>
        <taxon>Chromadorea</taxon>
        <taxon>Rhabditida</taxon>
        <taxon>Tylenchina</taxon>
        <taxon>Tylenchomorpha</taxon>
        <taxon>Tylenchoidea</taxon>
        <taxon>Heteroderidae</taxon>
        <taxon>Heteroderinae</taxon>
        <taxon>Heterodera</taxon>
    </lineage>
</organism>
<dbReference type="EMBL" id="JBICBT010001017">
    <property type="protein sequence ID" value="KAL3087573.1"/>
    <property type="molecule type" value="Genomic_DNA"/>
</dbReference>
<feature type="domain" description="BTB" evidence="1">
    <location>
        <begin position="21"/>
        <end position="106"/>
    </location>
</feature>
<dbReference type="SMART" id="SM00061">
    <property type="entry name" value="MATH"/>
    <property type="match status" value="1"/>
</dbReference>
<accession>A0ABD2JAB8</accession>
<dbReference type="Pfam" id="PF22486">
    <property type="entry name" value="MATH_2"/>
    <property type="match status" value="1"/>
</dbReference>
<dbReference type="Gene3D" id="1.25.40.420">
    <property type="match status" value="1"/>
</dbReference>
<dbReference type="InterPro" id="IPR002083">
    <property type="entry name" value="MATH/TRAF_dom"/>
</dbReference>